<gene>
    <name evidence="6" type="ORF">HZS55_16670</name>
</gene>
<dbReference type="Proteomes" id="UP000509667">
    <property type="component" value="Chromosome"/>
</dbReference>
<evidence type="ECO:0000256" key="1">
    <source>
        <dbReference type="ARBA" id="ARBA00022630"/>
    </source>
</evidence>
<organism evidence="6 7">
    <name type="scientific">Halosimplex rubrum</name>
    <dbReference type="NCBI Taxonomy" id="869889"/>
    <lineage>
        <taxon>Archaea</taxon>
        <taxon>Methanobacteriati</taxon>
        <taxon>Methanobacteriota</taxon>
        <taxon>Stenosarchaea group</taxon>
        <taxon>Halobacteria</taxon>
        <taxon>Halobacteriales</taxon>
        <taxon>Haloarculaceae</taxon>
        <taxon>Halosimplex</taxon>
    </lineage>
</organism>
<dbReference type="InterPro" id="IPR050172">
    <property type="entry name" value="SsuD_RutA_monooxygenase"/>
</dbReference>
<dbReference type="PANTHER" id="PTHR42847">
    <property type="entry name" value="ALKANESULFONATE MONOOXYGENASE"/>
    <property type="match status" value="1"/>
</dbReference>
<dbReference type="GO" id="GO:0008726">
    <property type="term" value="F:alkanesulfonate monooxygenase activity"/>
    <property type="evidence" value="ECO:0007669"/>
    <property type="project" value="TreeGrafter"/>
</dbReference>
<dbReference type="OrthoDB" id="7684at2157"/>
<evidence type="ECO:0000256" key="4">
    <source>
        <dbReference type="ARBA" id="ARBA00023033"/>
    </source>
</evidence>
<feature type="domain" description="Luciferase-like" evidence="5">
    <location>
        <begin position="26"/>
        <end position="307"/>
    </location>
</feature>
<dbReference type="Pfam" id="PF00296">
    <property type="entry name" value="Bac_luciferase"/>
    <property type="match status" value="1"/>
</dbReference>
<keyword evidence="1" id="KW-0285">Flavoprotein</keyword>
<keyword evidence="4" id="KW-0503">Monooxygenase</keyword>
<name>A0A7D5P6U6_9EURY</name>
<accession>A0A7D5P6U6</accession>
<dbReference type="EMBL" id="CP058910">
    <property type="protein sequence ID" value="QLH78822.1"/>
    <property type="molecule type" value="Genomic_DNA"/>
</dbReference>
<evidence type="ECO:0000313" key="6">
    <source>
        <dbReference type="EMBL" id="QLH78822.1"/>
    </source>
</evidence>
<evidence type="ECO:0000256" key="2">
    <source>
        <dbReference type="ARBA" id="ARBA00022643"/>
    </source>
</evidence>
<sequence>MQFDWMVGCYAGAGVHRDTPLLEHVDRDTVMAGVDAAVDAGLDGLWAPDHFLLGPNHEEFEVWTLLSAIAERTHGTGVDIGPLVGSITYRSPALLAKMATTVDHLSDGRVRLGLGCGWHREEHEAYGYEFPPVNQRIDMLDEGIQVIKAMFTEAEPDFSGDHYEIDDAFNEPKPLQDPHPPIVVGGAGPRMLRLAARHADEWNVEISGRARGKPIEFKARKFDEYLEEAGRDPDEVERSWLAHCIVREDPDELDRLCEEIFPLPWGEEEDVDDQLSTPEEAREKGDFLIGTPAEVAEQIESVRELGFGKLQLIFPDFPSTRGIELFGDEVARELR</sequence>
<dbReference type="RefSeq" id="WP_179908700.1">
    <property type="nucleotide sequence ID" value="NZ_CP058910.1"/>
</dbReference>
<proteinExistence type="predicted"/>
<evidence type="ECO:0000259" key="5">
    <source>
        <dbReference type="Pfam" id="PF00296"/>
    </source>
</evidence>
<keyword evidence="3" id="KW-0560">Oxidoreductase</keyword>
<dbReference type="InterPro" id="IPR036661">
    <property type="entry name" value="Luciferase-like_sf"/>
</dbReference>
<dbReference type="PANTHER" id="PTHR42847:SF4">
    <property type="entry name" value="ALKANESULFONATE MONOOXYGENASE-RELATED"/>
    <property type="match status" value="1"/>
</dbReference>
<dbReference type="KEGG" id="hrr:HZS55_16670"/>
<dbReference type="SUPFAM" id="SSF51679">
    <property type="entry name" value="Bacterial luciferase-like"/>
    <property type="match status" value="1"/>
</dbReference>
<evidence type="ECO:0000313" key="7">
    <source>
        <dbReference type="Proteomes" id="UP000509667"/>
    </source>
</evidence>
<dbReference type="InterPro" id="IPR011251">
    <property type="entry name" value="Luciferase-like_dom"/>
</dbReference>
<reference evidence="6 7" key="1">
    <citation type="submission" date="2020-07" db="EMBL/GenBank/DDBJ databases">
        <title>Halosimplex pelagicum sp. nov. and Halosimplex rubrum sp. nov., isolated from salted brown alga Laminaria, and emended description of the genus Halosimplex.</title>
        <authorList>
            <person name="Cui H."/>
        </authorList>
    </citation>
    <scope>NUCLEOTIDE SEQUENCE [LARGE SCALE GENOMIC DNA]</scope>
    <source>
        <strain evidence="6 7">R27</strain>
    </source>
</reference>
<evidence type="ECO:0000256" key="3">
    <source>
        <dbReference type="ARBA" id="ARBA00023002"/>
    </source>
</evidence>
<dbReference type="GO" id="GO:0046306">
    <property type="term" value="P:alkanesulfonate catabolic process"/>
    <property type="evidence" value="ECO:0007669"/>
    <property type="project" value="TreeGrafter"/>
</dbReference>
<dbReference type="AlphaFoldDB" id="A0A7D5P6U6"/>
<keyword evidence="2" id="KW-0288">FMN</keyword>
<protein>
    <submittedName>
        <fullName evidence="6">LLM class flavin-dependent oxidoreductase</fullName>
    </submittedName>
</protein>
<dbReference type="GeneID" id="56079531"/>
<dbReference type="Gene3D" id="3.20.20.30">
    <property type="entry name" value="Luciferase-like domain"/>
    <property type="match status" value="1"/>
</dbReference>
<keyword evidence="7" id="KW-1185">Reference proteome</keyword>